<keyword evidence="3" id="KW-0998">Cell outer membrane</keyword>
<sequence length="881" mass="92653">MNHSFRFSAMILATASFGALAGAEASAQTLDEKETEQTDGTMLPPVGAGTSGEFGDEEEIVVTGARERGAVVGDTKPEQQFHAADIRALGVSTISDLLTELGPQLQSASGKPPVTLLEGRRIASFREIASLPAEAIARVDILPEEVGLRYGYSADQKVMNIVLRQRFRAFTGEAGTRLPTAGGAATLEAEGGFLAIRNGQRVNISAEWTQTNGLLESDRGLTRPESPARSLVPQRDQLTINGSYYRPLSERTHATLSAEIGTTGSESDVGLALPGVTIPGGTLYAGGPEDSIVYPTGPGIGALGRSSSTQNGEIGLTINAQRSSGQWTLTANYARQESRGITARPFDLTAYAQAVAAGDPTADPLLPLAGNWLVGRPADETRSTRDTANVDLLYNRSLFRLPAGDVAATARVSGSTLRIDNSLDRDLVLTRRNLARDAASGALTLEIPLTSASSPIGRLSANASGGVEHLSDAGTLRELGLGLNWTPRRGIAFSASYRDEKTAPTPAQLGDPVTFTQFVPVFDYVRGETALVTTISGGNAGLDAPRARNFRLGVVVTALDDPNLRLSLDYSRRRTDAGITGFPGITAETAAAFPDRFMRDGEGRLTQVDLRPINIREEKRDSIRWGINFSKRLRTPQSQIDAMRAAFQRRGAQGGQGGAGRQPGQDAPAPGGEGERPPAEGASGQGMRADRGPGGAGAGGGPRAGGGGRFGGGAGGPGGGGRLSFALYHEIQLTNTTQLATGLPVLDLLDGAALGSGAGPSRHTVEAQAGLSRSGYGLRLTGEWKSATHIDGMVGVPSSQLRFGDLATVNVRLFANLTQMPGLVTKVPLLRGVRVQIGVDNLFNNRQRVTDGNGYTPFAYQPAFVDPLGRTIRLNIRKLFF</sequence>
<reference evidence="6 7" key="1">
    <citation type="submission" date="2020-08" db="EMBL/GenBank/DDBJ databases">
        <title>Exploring microbial biodiversity for novel pathways involved in the catabolism of aromatic compounds derived from lignin.</title>
        <authorList>
            <person name="Elkins J."/>
        </authorList>
    </citation>
    <scope>NUCLEOTIDE SEQUENCE [LARGE SCALE GENOMIC DNA]</scope>
    <source>
        <strain evidence="6 7">B1D3A</strain>
    </source>
</reference>
<keyword evidence="5" id="KW-0732">Signal</keyword>
<evidence type="ECO:0000313" key="7">
    <source>
        <dbReference type="Proteomes" id="UP001138540"/>
    </source>
</evidence>
<dbReference type="InterPro" id="IPR036942">
    <property type="entry name" value="Beta-barrel_TonB_sf"/>
</dbReference>
<keyword evidence="7" id="KW-1185">Reference proteome</keyword>
<feature type="region of interest" description="Disordered" evidence="4">
    <location>
        <begin position="27"/>
        <end position="53"/>
    </location>
</feature>
<comment type="subcellular location">
    <subcellularLocation>
        <location evidence="1">Cell outer membrane</location>
    </subcellularLocation>
</comment>
<dbReference type="SUPFAM" id="SSF56935">
    <property type="entry name" value="Porins"/>
    <property type="match status" value="1"/>
</dbReference>
<evidence type="ECO:0000256" key="5">
    <source>
        <dbReference type="SAM" id="SignalP"/>
    </source>
</evidence>
<name>A0ABR6NEU6_9SPHN</name>
<protein>
    <recommendedName>
        <fullName evidence="8">TonB-dependent receptor</fullName>
    </recommendedName>
</protein>
<feature type="region of interest" description="Disordered" evidence="4">
    <location>
        <begin position="649"/>
        <end position="715"/>
    </location>
</feature>
<evidence type="ECO:0000313" key="6">
    <source>
        <dbReference type="EMBL" id="MBB5985803.1"/>
    </source>
</evidence>
<feature type="signal peptide" evidence="5">
    <location>
        <begin position="1"/>
        <end position="21"/>
    </location>
</feature>
<evidence type="ECO:0000256" key="2">
    <source>
        <dbReference type="ARBA" id="ARBA00023136"/>
    </source>
</evidence>
<accession>A0ABR6NEU6</accession>
<evidence type="ECO:0000256" key="1">
    <source>
        <dbReference type="ARBA" id="ARBA00004442"/>
    </source>
</evidence>
<comment type="caution">
    <text evidence="6">The sequence shown here is derived from an EMBL/GenBank/DDBJ whole genome shotgun (WGS) entry which is preliminary data.</text>
</comment>
<dbReference type="EMBL" id="JACHKA010000001">
    <property type="protein sequence ID" value="MBB5985803.1"/>
    <property type="molecule type" value="Genomic_DNA"/>
</dbReference>
<dbReference type="PANTHER" id="PTHR47234">
    <property type="match status" value="1"/>
</dbReference>
<keyword evidence="2" id="KW-0472">Membrane</keyword>
<evidence type="ECO:0008006" key="8">
    <source>
        <dbReference type="Google" id="ProtNLM"/>
    </source>
</evidence>
<organism evidence="6 7">
    <name type="scientific">Sphingobium lignivorans</name>
    <dbReference type="NCBI Taxonomy" id="2735886"/>
    <lineage>
        <taxon>Bacteria</taxon>
        <taxon>Pseudomonadati</taxon>
        <taxon>Pseudomonadota</taxon>
        <taxon>Alphaproteobacteria</taxon>
        <taxon>Sphingomonadales</taxon>
        <taxon>Sphingomonadaceae</taxon>
        <taxon>Sphingobium</taxon>
    </lineage>
</organism>
<dbReference type="RefSeq" id="WP_184152586.1">
    <property type="nucleotide sequence ID" value="NZ_JACHKA010000001.1"/>
</dbReference>
<feature type="compositionally biased region" description="Gly residues" evidence="4">
    <location>
        <begin position="692"/>
        <end position="715"/>
    </location>
</feature>
<feature type="chain" id="PRO_5045164317" description="TonB-dependent receptor" evidence="5">
    <location>
        <begin position="22"/>
        <end position="881"/>
    </location>
</feature>
<dbReference type="Gene3D" id="2.40.170.20">
    <property type="entry name" value="TonB-dependent receptor, beta-barrel domain"/>
    <property type="match status" value="1"/>
</dbReference>
<evidence type="ECO:0000256" key="3">
    <source>
        <dbReference type="ARBA" id="ARBA00023237"/>
    </source>
</evidence>
<feature type="compositionally biased region" description="Gly residues" evidence="4">
    <location>
        <begin position="652"/>
        <end position="661"/>
    </location>
</feature>
<dbReference type="PANTHER" id="PTHR47234:SF1">
    <property type="entry name" value="TONB-DEPENDENT RECEPTOR"/>
    <property type="match status" value="1"/>
</dbReference>
<proteinExistence type="predicted"/>
<dbReference type="Proteomes" id="UP001138540">
    <property type="component" value="Unassembled WGS sequence"/>
</dbReference>
<evidence type="ECO:0000256" key="4">
    <source>
        <dbReference type="SAM" id="MobiDB-lite"/>
    </source>
</evidence>
<gene>
    <name evidence="6" type="ORF">HNP60_001777</name>
</gene>